<organism evidence="4">
    <name type="scientific">marine sediment metagenome</name>
    <dbReference type="NCBI Taxonomy" id="412755"/>
    <lineage>
        <taxon>unclassified sequences</taxon>
        <taxon>metagenomes</taxon>
        <taxon>ecological metagenomes</taxon>
    </lineage>
</organism>
<proteinExistence type="predicted"/>
<feature type="domain" description="Methyl-accepting transducer" evidence="3">
    <location>
        <begin position="127"/>
        <end position="363"/>
    </location>
</feature>
<evidence type="ECO:0000259" key="3">
    <source>
        <dbReference type="PROSITE" id="PS50111"/>
    </source>
</evidence>
<dbReference type="PANTHER" id="PTHR32089">
    <property type="entry name" value="METHYL-ACCEPTING CHEMOTAXIS PROTEIN MCPB"/>
    <property type="match status" value="1"/>
</dbReference>
<gene>
    <name evidence="4" type="ORF">LCGC14_0136720</name>
</gene>
<protein>
    <recommendedName>
        <fullName evidence="3">Methyl-accepting transducer domain-containing protein</fullName>
    </recommendedName>
</protein>
<dbReference type="Pfam" id="PF00015">
    <property type="entry name" value="MCPsignal"/>
    <property type="match status" value="1"/>
</dbReference>
<dbReference type="PROSITE" id="PS50111">
    <property type="entry name" value="CHEMOTAXIS_TRANSDUC_2"/>
    <property type="match status" value="1"/>
</dbReference>
<name>A0A0F9XJX2_9ZZZZ</name>
<dbReference type="SUPFAM" id="SSF58104">
    <property type="entry name" value="Methyl-accepting chemotaxis protein (MCP) signaling domain"/>
    <property type="match status" value="1"/>
</dbReference>
<sequence>MPNDYSATSLSANRNDKVASAPSLSPVARCIALMACELFFFIALISVSDGILFWVSIGMVIPTLLLTWMGLPSSGSTGGSISSLLSKTNSQQIDLRASSQPAKEESSRQFAELNNRLRGIMLELQQNSLGTALASANSRLLSEQAARDAGQQQQLSELIFHASEQTTMALQDISSRATGVTSVNTRNLDMARESKVQLGHARDKMKLINDAMSGFQNNINALDATSSKVREILKTVQDFSAQTNMLALNAAIEAARAGEQGRGFAVVADEVRNLSFKVGNAAEQISQLMAQMTDAMAGAEQQTQGMLEQTETTGAAVSSAADQFDTLVEDFQQTNDDLLMVSSALEELTATNAETLQHGGEIRELSITISKHMESTFTQADSLRDNTNLALRSLAGFRLGEGHLEAVTELLMARRRELEGRLEQLSASGVDLFDQHYTPIANTNPPKHDVSWANPFIERIRPLLDEWDKGGKDGVVYTAAVNEKGYLPTSRSASSQPPTGDPKIDAARSNYKRFAVTNDTDLRIMGSCTYINMGTFVLPGTSIVVFVLYVPLFVNGRRWGTMSAAIMPAALGV</sequence>
<dbReference type="PANTHER" id="PTHR32089:SF112">
    <property type="entry name" value="LYSOZYME-LIKE PROTEIN-RELATED"/>
    <property type="match status" value="1"/>
</dbReference>
<dbReference type="InterPro" id="IPR004089">
    <property type="entry name" value="MCPsignal_dom"/>
</dbReference>
<keyword evidence="2" id="KW-0812">Transmembrane</keyword>
<feature type="transmembrane region" description="Helical" evidence="2">
    <location>
        <begin position="530"/>
        <end position="554"/>
    </location>
</feature>
<evidence type="ECO:0000256" key="2">
    <source>
        <dbReference type="SAM" id="Phobius"/>
    </source>
</evidence>
<evidence type="ECO:0000256" key="1">
    <source>
        <dbReference type="ARBA" id="ARBA00023224"/>
    </source>
</evidence>
<comment type="caution">
    <text evidence="4">The sequence shown here is derived from an EMBL/GenBank/DDBJ whole genome shotgun (WGS) entry which is preliminary data.</text>
</comment>
<evidence type="ECO:0000313" key="4">
    <source>
        <dbReference type="EMBL" id="KKN99581.1"/>
    </source>
</evidence>
<dbReference type="GO" id="GO:0007165">
    <property type="term" value="P:signal transduction"/>
    <property type="evidence" value="ECO:0007669"/>
    <property type="project" value="UniProtKB-KW"/>
</dbReference>
<dbReference type="GO" id="GO:0016020">
    <property type="term" value="C:membrane"/>
    <property type="evidence" value="ECO:0007669"/>
    <property type="project" value="InterPro"/>
</dbReference>
<dbReference type="EMBL" id="LAZR01000046">
    <property type="protein sequence ID" value="KKN99581.1"/>
    <property type="molecule type" value="Genomic_DNA"/>
</dbReference>
<keyword evidence="2" id="KW-1133">Transmembrane helix</keyword>
<dbReference type="AlphaFoldDB" id="A0A0F9XJX2"/>
<keyword evidence="1" id="KW-0807">Transducer</keyword>
<dbReference type="SMART" id="SM00283">
    <property type="entry name" value="MA"/>
    <property type="match status" value="1"/>
</dbReference>
<keyword evidence="2" id="KW-0472">Membrane</keyword>
<dbReference type="Gene3D" id="1.10.287.950">
    <property type="entry name" value="Methyl-accepting chemotaxis protein"/>
    <property type="match status" value="1"/>
</dbReference>
<accession>A0A0F9XJX2</accession>
<reference evidence="4" key="1">
    <citation type="journal article" date="2015" name="Nature">
        <title>Complex archaea that bridge the gap between prokaryotes and eukaryotes.</title>
        <authorList>
            <person name="Spang A."/>
            <person name="Saw J.H."/>
            <person name="Jorgensen S.L."/>
            <person name="Zaremba-Niedzwiedzka K."/>
            <person name="Martijn J."/>
            <person name="Lind A.E."/>
            <person name="van Eijk R."/>
            <person name="Schleper C."/>
            <person name="Guy L."/>
            <person name="Ettema T.J."/>
        </authorList>
    </citation>
    <scope>NUCLEOTIDE SEQUENCE</scope>
</reference>